<dbReference type="GeneID" id="9038558"/>
<evidence type="ECO:0000313" key="2">
    <source>
        <dbReference type="EMBL" id="EER10523.1"/>
    </source>
</evidence>
<sequence>MLFNLRHKSSSCKLNNESSVKSKRRNGFGSPKSPSESTVSSLSTATDGILRRSGDSVDSIRIDRKGNFIHYGSKSHSISFADEVEGDTGRLENVFIVESFKAYNYEDDEVPGDSRSRRGCFSLRRIF</sequence>
<dbReference type="RefSeq" id="XP_002778728.1">
    <property type="nucleotide sequence ID" value="XM_002778682.1"/>
</dbReference>
<gene>
    <name evidence="2" type="ORF">Pmar_PMAR005858</name>
</gene>
<protein>
    <submittedName>
        <fullName evidence="2">Uncharacterized protein</fullName>
    </submittedName>
</protein>
<dbReference type="OMA" id="FIHYGSK"/>
<dbReference type="AlphaFoldDB" id="C5KYE6"/>
<proteinExistence type="predicted"/>
<feature type="region of interest" description="Disordered" evidence="1">
    <location>
        <begin position="1"/>
        <end position="47"/>
    </location>
</feature>
<organism evidence="3">
    <name type="scientific">Perkinsus marinus (strain ATCC 50983 / TXsc)</name>
    <dbReference type="NCBI Taxonomy" id="423536"/>
    <lineage>
        <taxon>Eukaryota</taxon>
        <taxon>Sar</taxon>
        <taxon>Alveolata</taxon>
        <taxon>Perkinsozoa</taxon>
        <taxon>Perkinsea</taxon>
        <taxon>Perkinsida</taxon>
        <taxon>Perkinsidae</taxon>
        <taxon>Perkinsus</taxon>
    </lineage>
</organism>
<feature type="compositionally biased region" description="Low complexity" evidence="1">
    <location>
        <begin position="30"/>
        <end position="44"/>
    </location>
</feature>
<evidence type="ECO:0000256" key="1">
    <source>
        <dbReference type="SAM" id="MobiDB-lite"/>
    </source>
</evidence>
<accession>C5KYE6</accession>
<reference evidence="2 3" key="1">
    <citation type="submission" date="2008-07" db="EMBL/GenBank/DDBJ databases">
        <authorList>
            <person name="El-Sayed N."/>
            <person name="Caler E."/>
            <person name="Inman J."/>
            <person name="Amedeo P."/>
            <person name="Hass B."/>
            <person name="Wortman J."/>
        </authorList>
    </citation>
    <scope>NUCLEOTIDE SEQUENCE [LARGE SCALE GENOMIC DNA]</scope>
    <source>
        <strain evidence="3">ATCC 50983 / TXsc</strain>
    </source>
</reference>
<name>C5KYE6_PERM5</name>
<evidence type="ECO:0000313" key="3">
    <source>
        <dbReference type="Proteomes" id="UP000007800"/>
    </source>
</evidence>
<dbReference type="EMBL" id="GG677382">
    <property type="protein sequence ID" value="EER10523.1"/>
    <property type="molecule type" value="Genomic_DNA"/>
</dbReference>
<dbReference type="InParanoid" id="C5KYE6"/>
<feature type="compositionally biased region" description="Basic residues" evidence="1">
    <location>
        <begin position="1"/>
        <end position="10"/>
    </location>
</feature>
<dbReference type="OrthoDB" id="422824at2759"/>
<dbReference type="Proteomes" id="UP000007800">
    <property type="component" value="Unassembled WGS sequence"/>
</dbReference>
<keyword evidence="3" id="KW-1185">Reference proteome</keyword>